<organism evidence="2 3">
    <name type="scientific">Perilla frutescens var. hirtella</name>
    <name type="common">Perilla citriodora</name>
    <name type="synonym">Perilla setoyensis</name>
    <dbReference type="NCBI Taxonomy" id="608512"/>
    <lineage>
        <taxon>Eukaryota</taxon>
        <taxon>Viridiplantae</taxon>
        <taxon>Streptophyta</taxon>
        <taxon>Embryophyta</taxon>
        <taxon>Tracheophyta</taxon>
        <taxon>Spermatophyta</taxon>
        <taxon>Magnoliopsida</taxon>
        <taxon>eudicotyledons</taxon>
        <taxon>Gunneridae</taxon>
        <taxon>Pentapetalae</taxon>
        <taxon>asterids</taxon>
        <taxon>lamiids</taxon>
        <taxon>Lamiales</taxon>
        <taxon>Lamiaceae</taxon>
        <taxon>Nepetoideae</taxon>
        <taxon>Elsholtzieae</taxon>
        <taxon>Perilla</taxon>
    </lineage>
</organism>
<reference evidence="2 3" key="1">
    <citation type="journal article" date="2021" name="Nat. Commun.">
        <title>Incipient diploidization of the medicinal plant Perilla within 10,000 years.</title>
        <authorList>
            <person name="Zhang Y."/>
            <person name="Shen Q."/>
            <person name="Leng L."/>
            <person name="Zhang D."/>
            <person name="Chen S."/>
            <person name="Shi Y."/>
            <person name="Ning Z."/>
            <person name="Chen S."/>
        </authorList>
    </citation>
    <scope>NUCLEOTIDE SEQUENCE [LARGE SCALE GENOMIC DNA]</scope>
    <source>
        <strain evidence="3">cv. PC099</strain>
    </source>
</reference>
<sequence length="334" mass="36868">MLQNLQNSYSDSSSTTSSSSEEEDYINMEVDDHHHSSIFKQSSNNEFEFQQSFSSSSDRDPHATTSPADELFYMGKLLPLHLPPRLEMVHKILQSSAVSFDAQKGVSFDDEAYAYATPFLTPTATTPFQSCNISPSESCEVSRELTPEEHLVEYISAFDEKKSWTKKMKTFKQSSSSSSSSSKIKWTTYIKSLFTKSSGCTNEQSAAAAAAEYNQFSKANQSFNKNSKNSAPFGQIKYRKNFNLVEDEGGRHRRSFSGAIKGLSKTKSSMKSSSSSTSISAKNNLNLVVFKRSISSAATEIESPIQGAIAHCKRSQNSRQIADEGRFCSISGSS</sequence>
<feature type="compositionally biased region" description="Low complexity" evidence="1">
    <location>
        <begin position="8"/>
        <end position="19"/>
    </location>
</feature>
<protein>
    <recommendedName>
        <fullName evidence="4">Membrane-associated kinase regulator 4</fullName>
    </recommendedName>
</protein>
<dbReference type="PANTHER" id="PTHR33312">
    <property type="entry name" value="MEMBRANE-ASSOCIATED KINASE REGULATOR 4-RELATED"/>
    <property type="match status" value="1"/>
</dbReference>
<gene>
    <name evidence="2" type="ORF">C2S53_012449</name>
</gene>
<evidence type="ECO:0000313" key="2">
    <source>
        <dbReference type="EMBL" id="KAH6829536.1"/>
    </source>
</evidence>
<dbReference type="GO" id="GO:0005886">
    <property type="term" value="C:plasma membrane"/>
    <property type="evidence" value="ECO:0007669"/>
    <property type="project" value="InterPro"/>
</dbReference>
<dbReference type="AlphaFoldDB" id="A0AAD4J9Z0"/>
<accession>A0AAD4J9Z0</accession>
<comment type="caution">
    <text evidence="2">The sequence shown here is derived from an EMBL/GenBank/DDBJ whole genome shotgun (WGS) entry which is preliminary data.</text>
</comment>
<proteinExistence type="predicted"/>
<feature type="region of interest" description="Disordered" evidence="1">
    <location>
        <begin position="1"/>
        <end position="35"/>
    </location>
</feature>
<evidence type="ECO:0000313" key="3">
    <source>
        <dbReference type="Proteomes" id="UP001190926"/>
    </source>
</evidence>
<evidence type="ECO:0008006" key="4">
    <source>
        <dbReference type="Google" id="ProtNLM"/>
    </source>
</evidence>
<dbReference type="PANTHER" id="PTHR33312:SF5">
    <property type="entry name" value="MEMBRANE-ASSOCIATED KINASE REGULATOR 4-RELATED"/>
    <property type="match status" value="1"/>
</dbReference>
<dbReference type="EMBL" id="SDAM02000107">
    <property type="protein sequence ID" value="KAH6829536.1"/>
    <property type="molecule type" value="Genomic_DNA"/>
</dbReference>
<dbReference type="Proteomes" id="UP001190926">
    <property type="component" value="Unassembled WGS sequence"/>
</dbReference>
<name>A0AAD4J9Z0_PERFH</name>
<keyword evidence="3" id="KW-1185">Reference proteome</keyword>
<evidence type="ECO:0000256" key="1">
    <source>
        <dbReference type="SAM" id="MobiDB-lite"/>
    </source>
</evidence>
<dbReference type="InterPro" id="IPR039620">
    <property type="entry name" value="BKI1/MAKR1/3/4"/>
</dbReference>
<dbReference type="GO" id="GO:0019210">
    <property type="term" value="F:kinase inhibitor activity"/>
    <property type="evidence" value="ECO:0007669"/>
    <property type="project" value="InterPro"/>
</dbReference>